<keyword evidence="2" id="KW-0238">DNA-binding</keyword>
<dbReference type="SMART" id="SM00530">
    <property type="entry name" value="HTH_XRE"/>
    <property type="match status" value="1"/>
</dbReference>
<sequence>MIETMISNLKYLMKKNNITNVTELARLVKIQQPTLHRLLSGDVKDPKYVNLKQLADYFSVSVSDLVEKDLTQNIQKITLNFNSVPVIGNAQLGDGGYWTSMEYPIGAGDGFINWPTTDKDAYALKCKGDSMMPRIKNGEYVVIEPNHRFLPGDEVLVVTTDNKVMVKTYLYTRGGIVTFMSINEEHPPIKLEEDEIEKIHYVAGIAKESLRYE</sequence>
<organism evidence="5 6">
    <name type="scientific">Gilliamella apicola</name>
    <dbReference type="NCBI Taxonomy" id="1196095"/>
    <lineage>
        <taxon>Bacteria</taxon>
        <taxon>Pseudomonadati</taxon>
        <taxon>Pseudomonadota</taxon>
        <taxon>Gammaproteobacteria</taxon>
        <taxon>Orbales</taxon>
        <taxon>Orbaceae</taxon>
        <taxon>Gilliamella</taxon>
    </lineage>
</organism>
<evidence type="ECO:0000256" key="2">
    <source>
        <dbReference type="ARBA" id="ARBA00023125"/>
    </source>
</evidence>
<evidence type="ECO:0000313" key="6">
    <source>
        <dbReference type="Proteomes" id="UP000319138"/>
    </source>
</evidence>
<dbReference type="PANTHER" id="PTHR40661">
    <property type="match status" value="1"/>
</dbReference>
<dbReference type="Pfam" id="PF13443">
    <property type="entry name" value="HTH_26"/>
    <property type="match status" value="1"/>
</dbReference>
<dbReference type="SUPFAM" id="SSF47413">
    <property type="entry name" value="lambda repressor-like DNA-binding domains"/>
    <property type="match status" value="1"/>
</dbReference>
<dbReference type="Gene3D" id="2.10.109.10">
    <property type="entry name" value="Umud Fragment, subunit A"/>
    <property type="match status" value="1"/>
</dbReference>
<dbReference type="InterPro" id="IPR015927">
    <property type="entry name" value="Peptidase_S24_S26A/B/C"/>
</dbReference>
<dbReference type="InterPro" id="IPR036286">
    <property type="entry name" value="LexA/Signal_pep-like_sf"/>
</dbReference>
<evidence type="ECO:0000256" key="3">
    <source>
        <dbReference type="ARBA" id="ARBA00023163"/>
    </source>
</evidence>
<dbReference type="GO" id="GO:0003677">
    <property type="term" value="F:DNA binding"/>
    <property type="evidence" value="ECO:0007669"/>
    <property type="project" value="UniProtKB-KW"/>
</dbReference>
<dbReference type="CDD" id="cd06529">
    <property type="entry name" value="S24_LexA-like"/>
    <property type="match status" value="1"/>
</dbReference>
<dbReference type="SUPFAM" id="SSF51306">
    <property type="entry name" value="LexA/Signal peptidase"/>
    <property type="match status" value="1"/>
</dbReference>
<keyword evidence="1" id="KW-0805">Transcription regulation</keyword>
<dbReference type="AlphaFoldDB" id="A0A556RGG2"/>
<dbReference type="InterPro" id="IPR039418">
    <property type="entry name" value="LexA-like"/>
</dbReference>
<name>A0A556RGG2_9GAMM</name>
<proteinExistence type="predicted"/>
<dbReference type="Gene3D" id="1.10.260.40">
    <property type="entry name" value="lambda repressor-like DNA-binding domains"/>
    <property type="match status" value="1"/>
</dbReference>
<protein>
    <submittedName>
        <fullName evidence="5">Helix-turn-helix domain-containing protein</fullName>
    </submittedName>
</protein>
<dbReference type="PANTHER" id="PTHR40661:SF3">
    <property type="entry name" value="FELS-1 PROPHAGE TRANSCRIPTIONAL REGULATOR"/>
    <property type="match status" value="1"/>
</dbReference>
<comment type="caution">
    <text evidence="5">The sequence shown here is derived from an EMBL/GenBank/DDBJ whole genome shotgun (WGS) entry which is preliminary data.</text>
</comment>
<evidence type="ECO:0000259" key="4">
    <source>
        <dbReference type="PROSITE" id="PS50943"/>
    </source>
</evidence>
<evidence type="ECO:0000313" key="5">
    <source>
        <dbReference type="EMBL" id="TSJ87973.1"/>
    </source>
</evidence>
<gene>
    <name evidence="5" type="ORF">FPQ14_11565</name>
</gene>
<evidence type="ECO:0000256" key="1">
    <source>
        <dbReference type="ARBA" id="ARBA00023015"/>
    </source>
</evidence>
<dbReference type="InterPro" id="IPR010982">
    <property type="entry name" value="Lambda_DNA-bd_dom_sf"/>
</dbReference>
<dbReference type="InterPro" id="IPR001387">
    <property type="entry name" value="Cro/C1-type_HTH"/>
</dbReference>
<accession>A0A556RGG2</accession>
<dbReference type="Pfam" id="PF00717">
    <property type="entry name" value="Peptidase_S24"/>
    <property type="match status" value="1"/>
</dbReference>
<keyword evidence="3" id="KW-0804">Transcription</keyword>
<dbReference type="Proteomes" id="UP000319138">
    <property type="component" value="Unassembled WGS sequence"/>
</dbReference>
<dbReference type="PROSITE" id="PS50943">
    <property type="entry name" value="HTH_CROC1"/>
    <property type="match status" value="1"/>
</dbReference>
<dbReference type="RefSeq" id="WP_144190355.1">
    <property type="nucleotide sequence ID" value="NZ_VMHL01000006.1"/>
</dbReference>
<dbReference type="EMBL" id="VMHL01000006">
    <property type="protein sequence ID" value="TSJ87973.1"/>
    <property type="molecule type" value="Genomic_DNA"/>
</dbReference>
<reference evidence="5 6" key="1">
    <citation type="submission" date="2019-07" db="EMBL/GenBank/DDBJ databases">
        <title>Gilliamella genomes.</title>
        <authorList>
            <person name="Zheng H."/>
        </authorList>
    </citation>
    <scope>NUCLEOTIDE SEQUENCE [LARGE SCALE GENOMIC DNA]</scope>
    <source>
        <strain evidence="5 6">W8131</strain>
    </source>
</reference>
<feature type="domain" description="HTH cro/C1-type" evidence="4">
    <location>
        <begin position="9"/>
        <end position="65"/>
    </location>
</feature>